<evidence type="ECO:0000256" key="2">
    <source>
        <dbReference type="SAM" id="MobiDB-lite"/>
    </source>
</evidence>
<dbReference type="Pfam" id="PF17289">
    <property type="entry name" value="Terminase_6C"/>
    <property type="match status" value="1"/>
</dbReference>
<dbReference type="EMBL" id="CP033893">
    <property type="protein sequence ID" value="QDL30870.1"/>
    <property type="molecule type" value="Genomic_DNA"/>
</dbReference>
<dbReference type="Proteomes" id="UP000317572">
    <property type="component" value="Chromosome"/>
</dbReference>
<evidence type="ECO:0000313" key="5">
    <source>
        <dbReference type="EMBL" id="QDL30870.1"/>
    </source>
</evidence>
<dbReference type="InterPro" id="IPR027417">
    <property type="entry name" value="P-loop_NTPase"/>
</dbReference>
<dbReference type="RefSeq" id="WP_142814680.1">
    <property type="nucleotide sequence ID" value="NZ_CP033893.1"/>
</dbReference>
<sequence>MAKYSDEIKEAARALYIKRWTPRDIAQELNLPPRTIYHWADVGQWADLLPAESLEAAISRRYNQLSNKEKKTALELEELRDLIAADVKLRAQRNKHAEKMAEIQAQSRATFDGDIGGGEGGDGGKRKYKKNDVSGITPEMLDAWAKEHLFDYQLHCRDHKDEDWRFILKSRQVGMTYYFAWEAFEDAVTTGDNQVFFSASRAQSEIFREYIVQIAQQYYGVTLTGKNIRLSNGAILRFLSTNASTAQGFNGHLYGDEVFWIPKFTRLHEVASAMATHNKFRTTYFSTPSAKTHQAYPVWTGDEWRADDAKRKAAVFPKESTMHAAGQRCPDGIWRYIINMEDAIKGGLGALVDIERLRNKYNPTAFAMLYMCQFVDSKDAVFKFAALVACEVDPNTWGDYDPTAARPFGNREVWAGFDPSRSGDNSTFVIIAPPLHDGERFRVLAIYQWQGLNFSWQVEQIKQLMKRFNMTYIGIDTTGIGKTVYDLLTKIAPREAHAILYSVESKNRLVLKMIDTVERKRIEWAKDALDETNKERAEIAPSFMAIRRTTTKSGNAMTFVAERSEATGHADVFFAISHAMINEPIDYEHERLSTWAFGKAA</sequence>
<dbReference type="Gene3D" id="3.40.50.300">
    <property type="entry name" value="P-loop containing nucleotide triphosphate hydrolases"/>
    <property type="match status" value="1"/>
</dbReference>
<evidence type="ECO:0000259" key="4">
    <source>
        <dbReference type="Pfam" id="PF17289"/>
    </source>
</evidence>
<feature type="domain" description="Terminase large subunit gp17-like C-terminal" evidence="4">
    <location>
        <begin position="416"/>
        <end position="582"/>
    </location>
</feature>
<reference evidence="5 6" key="1">
    <citation type="submission" date="2018-11" db="EMBL/GenBank/DDBJ databases">
        <title>The first complete genome of Serratia liquefaciens isolated from metalophyte plant revel distinctness adaptive mechanisms in an extreme habitat.</title>
        <authorList>
            <person name="Caneschi W.L."/>
            <person name="Sanchez A.B."/>
            <person name="Felestrino E.B."/>
            <person name="Assis R.A.B."/>
            <person name="Lemes C.G.C."/>
            <person name="Cordeiro I.F."/>
            <person name="Fonseca N.P."/>
            <person name="Villa M."/>
            <person name="Vieira I.T."/>
            <person name="Moraes L.A."/>
            <person name="Kamino L.H.Y."/>
            <person name="do Carmo F."/>
            <person name="Garcia C.M."/>
            <person name="Almeida N.F."/>
            <person name="Silva R.S."/>
            <person name="Ferro J.A."/>
            <person name="Ferro M.I.T."/>
            <person name="Varani A.M."/>
            <person name="Ferreira R.M."/>
            <person name="dos Santos V.L."/>
            <person name="Silva U.C."/>
            <person name="Setubal J.C."/>
            <person name="Moreira L.M."/>
        </authorList>
    </citation>
    <scope>NUCLEOTIDE SEQUENCE [LARGE SCALE GENOMIC DNA]</scope>
    <source>
        <strain evidence="5 6">FG3</strain>
    </source>
</reference>
<dbReference type="Pfam" id="PF06056">
    <property type="entry name" value="Terminase_5"/>
    <property type="match status" value="1"/>
</dbReference>
<dbReference type="AlphaFoldDB" id="A0A515CS10"/>
<dbReference type="SUPFAM" id="SSF46689">
    <property type="entry name" value="Homeodomain-like"/>
    <property type="match status" value="1"/>
</dbReference>
<dbReference type="InterPro" id="IPR010332">
    <property type="entry name" value="ATPase_terminase-su_N"/>
</dbReference>
<evidence type="ECO:0000313" key="6">
    <source>
        <dbReference type="Proteomes" id="UP000317572"/>
    </source>
</evidence>
<name>A0A515CS10_SERLI</name>
<dbReference type="Pfam" id="PF03237">
    <property type="entry name" value="Terminase_6N"/>
    <property type="match status" value="1"/>
</dbReference>
<dbReference type="Gene3D" id="3.30.420.240">
    <property type="match status" value="1"/>
</dbReference>
<feature type="region of interest" description="Disordered" evidence="2">
    <location>
        <begin position="111"/>
        <end position="130"/>
    </location>
</feature>
<dbReference type="InterPro" id="IPR035421">
    <property type="entry name" value="Terminase_6C"/>
</dbReference>
<dbReference type="InterPro" id="IPR009057">
    <property type="entry name" value="Homeodomain-like_sf"/>
</dbReference>
<evidence type="ECO:0000256" key="1">
    <source>
        <dbReference type="ARBA" id="ARBA00022612"/>
    </source>
</evidence>
<protein>
    <recommendedName>
        <fullName evidence="7">Terminase</fullName>
    </recommendedName>
</protein>
<organism evidence="5 6">
    <name type="scientific">Serratia liquefaciens</name>
    <dbReference type="NCBI Taxonomy" id="614"/>
    <lineage>
        <taxon>Bacteria</taxon>
        <taxon>Pseudomonadati</taxon>
        <taxon>Pseudomonadota</taxon>
        <taxon>Gammaproteobacteria</taxon>
        <taxon>Enterobacterales</taxon>
        <taxon>Yersiniaceae</taxon>
        <taxon>Serratia</taxon>
    </lineage>
</organism>
<accession>A0A515CS10</accession>
<evidence type="ECO:0008006" key="7">
    <source>
        <dbReference type="Google" id="ProtNLM"/>
    </source>
</evidence>
<keyword evidence="1" id="KW-1188">Viral release from host cell</keyword>
<evidence type="ECO:0000259" key="3">
    <source>
        <dbReference type="Pfam" id="PF06056"/>
    </source>
</evidence>
<feature type="domain" description="Terminase ATPase subunit N-terminal" evidence="3">
    <location>
        <begin position="7"/>
        <end position="63"/>
    </location>
</feature>
<proteinExistence type="predicted"/>
<gene>
    <name evidence="5" type="ORF">EGO53_03295</name>
</gene>